<protein>
    <submittedName>
        <fullName evidence="3">Hpt domain-containing protein</fullName>
    </submittedName>
</protein>
<evidence type="ECO:0000313" key="3">
    <source>
        <dbReference type="EMBL" id="CUS98457.1"/>
    </source>
</evidence>
<dbReference type="CDD" id="cd00088">
    <property type="entry name" value="HPT"/>
    <property type="match status" value="1"/>
</dbReference>
<feature type="modified residue" description="Phosphohistidine" evidence="1">
    <location>
        <position position="45"/>
    </location>
</feature>
<accession>A0A656D3K2</accession>
<keyword evidence="4" id="KW-1185">Reference proteome</keyword>
<dbReference type="Gene3D" id="1.20.120.160">
    <property type="entry name" value="HPT domain"/>
    <property type="match status" value="1"/>
</dbReference>
<evidence type="ECO:0000259" key="2">
    <source>
        <dbReference type="PROSITE" id="PS50894"/>
    </source>
</evidence>
<name>A0A656D3K2_KRYT1</name>
<dbReference type="SUPFAM" id="SSF47226">
    <property type="entry name" value="Histidine-containing phosphotransfer domain, HPT domain"/>
    <property type="match status" value="1"/>
</dbReference>
<dbReference type="InterPro" id="IPR036641">
    <property type="entry name" value="HPT_dom_sf"/>
</dbReference>
<dbReference type="InterPro" id="IPR008207">
    <property type="entry name" value="Sig_transdc_His_kin_Hpt_dom"/>
</dbReference>
<reference evidence="3 4" key="1">
    <citation type="submission" date="2015-11" db="EMBL/GenBank/DDBJ databases">
        <authorList>
            <person name="Varghese N."/>
        </authorList>
    </citation>
    <scope>NUCLEOTIDE SEQUENCE [LARGE SCALE GENOMIC DNA]</scope>
    <source>
        <strain evidence="3 4">JGI-24</strain>
    </source>
</reference>
<dbReference type="PROSITE" id="PS50894">
    <property type="entry name" value="HPT"/>
    <property type="match status" value="1"/>
</dbReference>
<keyword evidence="1" id="KW-0597">Phosphoprotein</keyword>
<sequence length="99" mass="11268">MSATSDDFNLKNLQKIFLSIAEKKAKQMMEAIELKNFDLVKLYAHQLKGSGGSYGFSRITEISSQIEQKCIQNSCDEVIKLVQELHNLIDKLKQEICSE</sequence>
<organism evidence="3 4">
    <name type="scientific">Kryptobacter tengchongensis</name>
    <dbReference type="NCBI Taxonomy" id="1643429"/>
    <lineage>
        <taxon>Bacteria</taxon>
        <taxon>Pseudomonadati</taxon>
        <taxon>Candidatus Kryptoniota</taxon>
        <taxon>Candidatus Kryptobacter</taxon>
    </lineage>
</organism>
<evidence type="ECO:0000313" key="4">
    <source>
        <dbReference type="Proteomes" id="UP000243065"/>
    </source>
</evidence>
<feature type="domain" description="HPt" evidence="2">
    <location>
        <begin position="6"/>
        <end position="99"/>
    </location>
</feature>
<dbReference type="RefSeq" id="WP_072149919.1">
    <property type="nucleotide sequence ID" value="NZ_CZVU01000012.1"/>
</dbReference>
<dbReference type="GO" id="GO:0000160">
    <property type="term" value="P:phosphorelay signal transduction system"/>
    <property type="evidence" value="ECO:0007669"/>
    <property type="project" value="InterPro"/>
</dbReference>
<evidence type="ECO:0000256" key="1">
    <source>
        <dbReference type="PROSITE-ProRule" id="PRU00110"/>
    </source>
</evidence>
<dbReference type="Pfam" id="PF01627">
    <property type="entry name" value="Hpt"/>
    <property type="match status" value="1"/>
</dbReference>
<proteinExistence type="predicted"/>
<dbReference type="Proteomes" id="UP000243065">
    <property type="component" value="Unassembled WGS sequence"/>
</dbReference>
<dbReference type="GO" id="GO:0004672">
    <property type="term" value="F:protein kinase activity"/>
    <property type="evidence" value="ECO:0007669"/>
    <property type="project" value="UniProtKB-ARBA"/>
</dbReference>
<dbReference type="OrthoDB" id="9814716at2"/>
<gene>
    <name evidence="3" type="ORF">JGI24_00451</name>
</gene>
<dbReference type="AlphaFoldDB" id="A0A656D3K2"/>
<dbReference type="EMBL" id="CZVU01000012">
    <property type="protein sequence ID" value="CUS98457.1"/>
    <property type="molecule type" value="Genomic_DNA"/>
</dbReference>